<evidence type="ECO:0000313" key="2">
    <source>
        <dbReference type="Proteomes" id="UP000408482"/>
    </source>
</evidence>
<evidence type="ECO:0000313" key="1">
    <source>
        <dbReference type="EMBL" id="VUX33380.1"/>
    </source>
</evidence>
<dbReference type="EMBL" id="CABHNW010000030">
    <property type="protein sequence ID" value="VUX33380.1"/>
    <property type="molecule type" value="Genomic_DNA"/>
</dbReference>
<reference evidence="1 2" key="1">
    <citation type="submission" date="2019-07" db="EMBL/GenBank/DDBJ databases">
        <authorList>
            <person name="Hibberd C M."/>
            <person name="Gehrig L. J."/>
            <person name="Chang H.-W."/>
            <person name="Venkatesh S."/>
        </authorList>
    </citation>
    <scope>NUCLEOTIDE SEQUENCE [LARGE SCALE GENOMIC DNA]</scope>
    <source>
        <strain evidence="1">Blautia_luti_SSTS_Bg7063</strain>
    </source>
</reference>
<organism evidence="1 2">
    <name type="scientific">Blautia luti</name>
    <dbReference type="NCBI Taxonomy" id="89014"/>
    <lineage>
        <taxon>Bacteria</taxon>
        <taxon>Bacillati</taxon>
        <taxon>Bacillota</taxon>
        <taxon>Clostridia</taxon>
        <taxon>Lachnospirales</taxon>
        <taxon>Lachnospiraceae</taxon>
        <taxon>Blautia</taxon>
    </lineage>
</organism>
<keyword evidence="2" id="KW-1185">Reference proteome</keyword>
<gene>
    <name evidence="1" type="ORF">RSSSTS7063_02570</name>
</gene>
<dbReference type="AlphaFoldDB" id="A0A564VLU5"/>
<dbReference type="Gene3D" id="3.30.70.2330">
    <property type="match status" value="1"/>
</dbReference>
<accession>A0A564VLU5</accession>
<sequence length="79" mass="8736">MQVELIREPGNLFNQNAVKIVIHLLSINRKTVIGYVPRGFTSGLTVVMDAGLKVKAELLQIIGGYSYKENYGCLINISI</sequence>
<name>A0A564VLU5_9FIRM</name>
<proteinExistence type="predicted"/>
<evidence type="ECO:0008006" key="3">
    <source>
        <dbReference type="Google" id="ProtNLM"/>
    </source>
</evidence>
<protein>
    <recommendedName>
        <fullName evidence="3">HIRAN domain-containing protein</fullName>
    </recommendedName>
</protein>
<dbReference type="Proteomes" id="UP000408482">
    <property type="component" value="Unassembled WGS sequence"/>
</dbReference>